<gene>
    <name evidence="1" type="ORF">Q428_05070</name>
</gene>
<keyword evidence="2" id="KW-1185">Reference proteome</keyword>
<reference evidence="1 2" key="1">
    <citation type="journal article" date="2014" name="Genome Announc.">
        <title>Draft Genome Sequence of Fervidicella metallireducens Strain AeBT, an Iron-Reducing Thermoanaerobe from the Great Artesian Basin.</title>
        <authorList>
            <person name="Patel B.K."/>
        </authorList>
    </citation>
    <scope>NUCLEOTIDE SEQUENCE [LARGE SCALE GENOMIC DNA]</scope>
    <source>
        <strain evidence="1 2">AeB</strain>
    </source>
</reference>
<dbReference type="STRING" id="1403537.Q428_05070"/>
<sequence length="123" mass="14517">MSLSNRIISIIIFIVMIAVITMPNLALAKIDVNTRENFNSDIVFPMSYSEEVPAVDHYLQVRNKKTGAWEDLGYYSTEYRSIQFVNYYEYYTTGPTYSSTWQSDLSGYDLERYKNYTYHYVLH</sequence>
<dbReference type="EMBL" id="AZQP01000010">
    <property type="protein sequence ID" value="EYE89031.1"/>
    <property type="molecule type" value="Genomic_DNA"/>
</dbReference>
<protein>
    <submittedName>
        <fullName evidence="1">Uncharacterized protein</fullName>
    </submittedName>
</protein>
<evidence type="ECO:0000313" key="2">
    <source>
        <dbReference type="Proteomes" id="UP000019681"/>
    </source>
</evidence>
<organism evidence="1 2">
    <name type="scientific">Fervidicella metallireducens AeB</name>
    <dbReference type="NCBI Taxonomy" id="1403537"/>
    <lineage>
        <taxon>Bacteria</taxon>
        <taxon>Bacillati</taxon>
        <taxon>Bacillota</taxon>
        <taxon>Clostridia</taxon>
        <taxon>Eubacteriales</taxon>
        <taxon>Clostridiaceae</taxon>
        <taxon>Fervidicella</taxon>
    </lineage>
</organism>
<name>A0A017RWV6_9CLOT</name>
<proteinExistence type="predicted"/>
<dbReference type="RefSeq" id="WP_035378736.1">
    <property type="nucleotide sequence ID" value="NZ_AZQP01000010.1"/>
</dbReference>
<dbReference type="Proteomes" id="UP000019681">
    <property type="component" value="Unassembled WGS sequence"/>
</dbReference>
<accession>A0A017RWV6</accession>
<evidence type="ECO:0000313" key="1">
    <source>
        <dbReference type="EMBL" id="EYE89031.1"/>
    </source>
</evidence>
<comment type="caution">
    <text evidence="1">The sequence shown here is derived from an EMBL/GenBank/DDBJ whole genome shotgun (WGS) entry which is preliminary data.</text>
</comment>
<dbReference type="AlphaFoldDB" id="A0A017RWV6"/>